<dbReference type="EMBL" id="JALJOR010000015">
    <property type="protein sequence ID" value="KAK9805681.1"/>
    <property type="molecule type" value="Genomic_DNA"/>
</dbReference>
<gene>
    <name evidence="1" type="ORF">WJX72_011610</name>
</gene>
<organism evidence="1 2">
    <name type="scientific">[Myrmecia] bisecta</name>
    <dbReference type="NCBI Taxonomy" id="41462"/>
    <lineage>
        <taxon>Eukaryota</taxon>
        <taxon>Viridiplantae</taxon>
        <taxon>Chlorophyta</taxon>
        <taxon>core chlorophytes</taxon>
        <taxon>Trebouxiophyceae</taxon>
        <taxon>Trebouxiales</taxon>
        <taxon>Trebouxiaceae</taxon>
        <taxon>Myrmecia</taxon>
    </lineage>
</organism>
<dbReference type="AlphaFoldDB" id="A0AAW1PB88"/>
<dbReference type="Proteomes" id="UP001489004">
    <property type="component" value="Unassembled WGS sequence"/>
</dbReference>
<sequence>MTLAYSTSSFDDPQEAVFSNSLQDLVDGFMRGLNDTVLACVQTGSGRRTPWARRDASARSWHAARDGARLDASWRARNIQNTTVIVQKPANPAGAAEARMAGLDLMARLAPNAVWDLLRMVYDREPRWRLPVLTRESDKPRKQAGYHR</sequence>
<comment type="caution">
    <text evidence="1">The sequence shown here is derived from an EMBL/GenBank/DDBJ whole genome shotgun (WGS) entry which is preliminary data.</text>
</comment>
<evidence type="ECO:0000313" key="2">
    <source>
        <dbReference type="Proteomes" id="UP001489004"/>
    </source>
</evidence>
<dbReference type="InterPro" id="IPR036961">
    <property type="entry name" value="Kinesin_motor_dom_sf"/>
</dbReference>
<reference evidence="1 2" key="1">
    <citation type="journal article" date="2024" name="Nat. Commun.">
        <title>Phylogenomics reveals the evolutionary origins of lichenization in chlorophyte algae.</title>
        <authorList>
            <person name="Puginier C."/>
            <person name="Libourel C."/>
            <person name="Otte J."/>
            <person name="Skaloud P."/>
            <person name="Haon M."/>
            <person name="Grisel S."/>
            <person name="Petersen M."/>
            <person name="Berrin J.G."/>
            <person name="Delaux P.M."/>
            <person name="Dal Grande F."/>
            <person name="Keller J."/>
        </authorList>
    </citation>
    <scope>NUCLEOTIDE SEQUENCE [LARGE SCALE GENOMIC DNA]</scope>
    <source>
        <strain evidence="1 2">SAG 2043</strain>
    </source>
</reference>
<accession>A0AAW1PB88</accession>
<dbReference type="Gene3D" id="3.40.850.10">
    <property type="entry name" value="Kinesin motor domain"/>
    <property type="match status" value="1"/>
</dbReference>
<protein>
    <submittedName>
        <fullName evidence="1">Uncharacterized protein</fullName>
    </submittedName>
</protein>
<keyword evidence="2" id="KW-1185">Reference proteome</keyword>
<evidence type="ECO:0000313" key="1">
    <source>
        <dbReference type="EMBL" id="KAK9805681.1"/>
    </source>
</evidence>
<proteinExistence type="predicted"/>
<name>A0AAW1PB88_9CHLO</name>